<dbReference type="RefSeq" id="WP_046146151.1">
    <property type="nucleotide sequence ID" value="NZ_KQ033912.1"/>
</dbReference>
<dbReference type="Proteomes" id="UP000033047">
    <property type="component" value="Unassembled WGS sequence"/>
</dbReference>
<sequence>MANKYRPRIIDIELSTRLKSIGAIVLEGAKWCGKSTTAEHHSNSAVFMDDPRRRSQYMIFAEDNPDIILNGETPRLIDEWQLAPIIWDAIRYTVDHRNGMGQFILTGSAKPANREKISHSGTGRFAWLRMRPMALFESGDSTGDISLSKLFSNPRMSIGCEAKSDLRRIAFLICRGGWPVVSELPEDVALNPAKDYYDAVVNVDIRQVDGVDRSVERAKRLMRSYARFQGTQTSIRQIVEDMNGGDPNVVEDKTVRNYLDALRSMFVVEDMPAWNPNLKSKTAIRTADTRYFVDPSIATAAMGIGPGDLMNDLKAFGLLFETLCVRDLRVYAQSLAGDVYHYRDKNGLECDAVVHLPNGDYALIEIKLGGEKLIEDGANSLLRLASKIDVNRMKHPSFLMVLTATGTFAYRRKDNVLVVPISTLGA</sequence>
<dbReference type="Pfam" id="PF13635">
    <property type="entry name" value="DUF4143"/>
    <property type="match status" value="1"/>
</dbReference>
<dbReference type="GeneID" id="69983634"/>
<dbReference type="PATRIC" id="fig|927665.4.peg.2362"/>
<dbReference type="HOGENOM" id="CLU_041527_4_1_10"/>
<evidence type="ECO:0000313" key="4">
    <source>
        <dbReference type="Proteomes" id="UP000033047"/>
    </source>
</evidence>
<dbReference type="EMBL" id="AQHV01000011">
    <property type="protein sequence ID" value="KKB56321.1"/>
    <property type="molecule type" value="Genomic_DNA"/>
</dbReference>
<reference evidence="3 4" key="1">
    <citation type="submission" date="2013-04" db="EMBL/GenBank/DDBJ databases">
        <title>The Genome Sequence of Parabacteroides goldsteinii DSM 19448.</title>
        <authorList>
            <consortium name="The Broad Institute Genomics Platform"/>
            <person name="Earl A."/>
            <person name="Ward D."/>
            <person name="Feldgarden M."/>
            <person name="Gevers D."/>
            <person name="Martens E."/>
            <person name="Sakamoto M."/>
            <person name="Benno Y."/>
            <person name="Song Y."/>
            <person name="Liu C."/>
            <person name="Lee J."/>
            <person name="Bolanos M."/>
            <person name="Vaisanen M.L."/>
            <person name="Finegold S.M."/>
            <person name="Walker B."/>
            <person name="Young S."/>
            <person name="Zeng Q."/>
            <person name="Gargeya S."/>
            <person name="Fitzgerald M."/>
            <person name="Haas B."/>
            <person name="Abouelleil A."/>
            <person name="Allen A.W."/>
            <person name="Alvarado L."/>
            <person name="Arachchi H.M."/>
            <person name="Berlin A.M."/>
            <person name="Chapman S.B."/>
            <person name="Gainer-Dewar J."/>
            <person name="Goldberg J."/>
            <person name="Griggs A."/>
            <person name="Gujja S."/>
            <person name="Hansen M."/>
            <person name="Howarth C."/>
            <person name="Imamovic A."/>
            <person name="Ireland A."/>
            <person name="Larimer J."/>
            <person name="McCowan C."/>
            <person name="Murphy C."/>
            <person name="Pearson M."/>
            <person name="Poon T.W."/>
            <person name="Priest M."/>
            <person name="Roberts A."/>
            <person name="Saif S."/>
            <person name="Shea T."/>
            <person name="Sisk P."/>
            <person name="Sykes S."/>
            <person name="Wortman J."/>
            <person name="Nusbaum C."/>
            <person name="Birren B."/>
        </authorList>
    </citation>
    <scope>NUCLEOTIDE SEQUENCE [LARGE SCALE GENOMIC DNA]</scope>
    <source>
        <strain evidence="3 4">DSM 19448</strain>
    </source>
</reference>
<comment type="caution">
    <text evidence="3">The sequence shown here is derived from an EMBL/GenBank/DDBJ whole genome shotgun (WGS) entry which is preliminary data.</text>
</comment>
<protein>
    <recommendedName>
        <fullName evidence="5">AAA domain-containing protein</fullName>
    </recommendedName>
</protein>
<evidence type="ECO:0000259" key="2">
    <source>
        <dbReference type="Pfam" id="PF13635"/>
    </source>
</evidence>
<dbReference type="STRING" id="927665.HMPREF1535_02295"/>
<evidence type="ECO:0008006" key="5">
    <source>
        <dbReference type="Google" id="ProtNLM"/>
    </source>
</evidence>
<dbReference type="PANTHER" id="PTHR43566:SF2">
    <property type="entry name" value="DUF4143 DOMAIN-CONTAINING PROTEIN"/>
    <property type="match status" value="1"/>
</dbReference>
<feature type="domain" description="DUF4143" evidence="2">
    <location>
        <begin position="204"/>
        <end position="368"/>
    </location>
</feature>
<gene>
    <name evidence="3" type="ORF">HMPREF1535_02295</name>
</gene>
<dbReference type="AlphaFoldDB" id="A0A0F5JEQ8"/>
<evidence type="ECO:0000313" key="3">
    <source>
        <dbReference type="EMBL" id="KKB56321.1"/>
    </source>
</evidence>
<feature type="domain" description="AAA" evidence="1">
    <location>
        <begin position="23"/>
        <end position="137"/>
    </location>
</feature>
<organism evidence="3 4">
    <name type="scientific">Parabacteroides goldsteinii DSM 19448 = WAL 12034</name>
    <dbReference type="NCBI Taxonomy" id="927665"/>
    <lineage>
        <taxon>Bacteria</taxon>
        <taxon>Pseudomonadati</taxon>
        <taxon>Bacteroidota</taxon>
        <taxon>Bacteroidia</taxon>
        <taxon>Bacteroidales</taxon>
        <taxon>Tannerellaceae</taxon>
        <taxon>Parabacteroides</taxon>
    </lineage>
</organism>
<dbReference type="InterPro" id="IPR025420">
    <property type="entry name" value="DUF4143"/>
</dbReference>
<dbReference type="Pfam" id="PF13173">
    <property type="entry name" value="AAA_14"/>
    <property type="match status" value="1"/>
</dbReference>
<accession>A0A0F5JEQ8</accession>
<dbReference type="InterPro" id="IPR041682">
    <property type="entry name" value="AAA_14"/>
</dbReference>
<evidence type="ECO:0000259" key="1">
    <source>
        <dbReference type="Pfam" id="PF13173"/>
    </source>
</evidence>
<proteinExistence type="predicted"/>
<name>A0A0F5JEQ8_9BACT</name>
<dbReference type="PANTHER" id="PTHR43566">
    <property type="entry name" value="CONSERVED PROTEIN"/>
    <property type="match status" value="1"/>
</dbReference>